<dbReference type="RefSeq" id="WP_190697616.1">
    <property type="nucleotide sequence ID" value="NZ_JAMPKX010000016.1"/>
</dbReference>
<protein>
    <recommendedName>
        <fullName evidence="4">Low temperature-induced protein</fullName>
    </recommendedName>
</protein>
<evidence type="ECO:0000313" key="3">
    <source>
        <dbReference type="Proteomes" id="UP001482513"/>
    </source>
</evidence>
<proteinExistence type="predicted"/>
<feature type="region of interest" description="Disordered" evidence="1">
    <location>
        <begin position="49"/>
        <end position="140"/>
    </location>
</feature>
<gene>
    <name evidence="2" type="ORF">NC992_23610</name>
</gene>
<reference evidence="2 3" key="1">
    <citation type="submission" date="2022-04" db="EMBL/GenBank/DDBJ databases">
        <title>Positive selection, recombination, and allopatry shape intraspecific diversity of widespread and dominant cyanobacteria.</title>
        <authorList>
            <person name="Wei J."/>
            <person name="Shu W."/>
            <person name="Hu C."/>
        </authorList>
    </citation>
    <scope>NUCLEOTIDE SEQUENCE [LARGE SCALE GENOMIC DNA]</scope>
    <source>
        <strain evidence="2 3">DQ-A4</strain>
    </source>
</reference>
<name>A0ABV0KBE0_9CYAN</name>
<evidence type="ECO:0000313" key="2">
    <source>
        <dbReference type="EMBL" id="MEP0949880.1"/>
    </source>
</evidence>
<sequence length="140" mass="14966">MNSLFHSLSSLFSFAKTAVVKARLGRRVAWAVLAIALWFGSVGYMPSAQAANAPETGAGDTSAVRPSHNPISNENFQGGVDLTALDRQGKNIQPPAESKPGIGDRLKNLIPGLSSEKLPTDAPRSTIQPERNPTLDRYPN</sequence>
<evidence type="ECO:0008006" key="4">
    <source>
        <dbReference type="Google" id="ProtNLM"/>
    </source>
</evidence>
<organism evidence="2 3">
    <name type="scientific">Leptolyngbya subtilissima DQ-A4</name>
    <dbReference type="NCBI Taxonomy" id="2933933"/>
    <lineage>
        <taxon>Bacteria</taxon>
        <taxon>Bacillati</taxon>
        <taxon>Cyanobacteriota</taxon>
        <taxon>Cyanophyceae</taxon>
        <taxon>Leptolyngbyales</taxon>
        <taxon>Leptolyngbyaceae</taxon>
        <taxon>Leptolyngbya group</taxon>
        <taxon>Leptolyngbya</taxon>
    </lineage>
</organism>
<evidence type="ECO:0000256" key="1">
    <source>
        <dbReference type="SAM" id="MobiDB-lite"/>
    </source>
</evidence>
<comment type="caution">
    <text evidence="2">The sequence shown here is derived from an EMBL/GenBank/DDBJ whole genome shotgun (WGS) entry which is preliminary data.</text>
</comment>
<accession>A0ABV0KBE0</accession>
<dbReference type="EMBL" id="JAMPKX010000016">
    <property type="protein sequence ID" value="MEP0949880.1"/>
    <property type="molecule type" value="Genomic_DNA"/>
</dbReference>
<dbReference type="Proteomes" id="UP001482513">
    <property type="component" value="Unassembled WGS sequence"/>
</dbReference>
<keyword evidence="3" id="KW-1185">Reference proteome</keyword>